<protein>
    <submittedName>
        <fullName evidence="4">N-acetylglutaminylglutamine synthetase</fullName>
    </submittedName>
</protein>
<dbReference type="Pfam" id="PF08443">
    <property type="entry name" value="RimK"/>
    <property type="match status" value="1"/>
</dbReference>
<dbReference type="InterPro" id="IPR016181">
    <property type="entry name" value="Acyl_CoA_acyltransferase"/>
</dbReference>
<dbReference type="InterPro" id="IPR013651">
    <property type="entry name" value="ATP-grasp_RimK-type"/>
</dbReference>
<comment type="caution">
    <text evidence="4">The sequence shown here is derived from an EMBL/GenBank/DDBJ whole genome shotgun (WGS) entry which is preliminary data.</text>
</comment>
<dbReference type="Pfam" id="PF00583">
    <property type="entry name" value="Acetyltransf_1"/>
    <property type="match status" value="1"/>
</dbReference>
<dbReference type="InterPro" id="IPR013815">
    <property type="entry name" value="ATP_grasp_subdomain_1"/>
</dbReference>
<dbReference type="SUPFAM" id="SSF55729">
    <property type="entry name" value="Acyl-CoA N-acyltransferases (Nat)"/>
    <property type="match status" value="1"/>
</dbReference>
<dbReference type="EMBL" id="JAHWXS010000013">
    <property type="protein sequence ID" value="MFK5734530.1"/>
    <property type="molecule type" value="Genomic_DNA"/>
</dbReference>
<dbReference type="CDD" id="cd04301">
    <property type="entry name" value="NAT_SF"/>
    <property type="match status" value="1"/>
</dbReference>
<gene>
    <name evidence="4" type="primary">ngg</name>
    <name evidence="4" type="ORF">KW869_13385</name>
</gene>
<dbReference type="SUPFAM" id="SSF56059">
    <property type="entry name" value="Glutathione synthetase ATP-binding domain-like"/>
    <property type="match status" value="1"/>
</dbReference>
<accession>A0ABW8NX20</accession>
<proteinExistence type="predicted"/>
<dbReference type="NCBIfam" id="TIGR03103">
    <property type="entry name" value="trio_acet_GNAT"/>
    <property type="match status" value="1"/>
</dbReference>
<dbReference type="Gene3D" id="3.30.470.20">
    <property type="entry name" value="ATP-grasp fold, B domain"/>
    <property type="match status" value="2"/>
</dbReference>
<keyword evidence="5" id="KW-1185">Reference proteome</keyword>
<dbReference type="RefSeq" id="WP_405129603.1">
    <property type="nucleotide sequence ID" value="NZ_JAHWXS010000013.1"/>
</dbReference>
<dbReference type="Proteomes" id="UP001621534">
    <property type="component" value="Unassembled WGS sequence"/>
</dbReference>
<dbReference type="PROSITE" id="PS51186">
    <property type="entry name" value="GNAT"/>
    <property type="match status" value="1"/>
</dbReference>
<dbReference type="InterPro" id="IPR000182">
    <property type="entry name" value="GNAT_dom"/>
</dbReference>
<dbReference type="PROSITE" id="PS50975">
    <property type="entry name" value="ATP_GRASP"/>
    <property type="match status" value="1"/>
</dbReference>
<organism evidence="4 5">
    <name type="scientific">Pseudomonas urmiensis</name>
    <dbReference type="NCBI Taxonomy" id="2745493"/>
    <lineage>
        <taxon>Bacteria</taxon>
        <taxon>Pseudomonadati</taxon>
        <taxon>Pseudomonadota</taxon>
        <taxon>Gammaproteobacteria</taxon>
        <taxon>Pseudomonadales</taxon>
        <taxon>Pseudomonadaceae</taxon>
        <taxon>Pseudomonas</taxon>
    </lineage>
</organism>
<keyword evidence="1" id="KW-0547">Nucleotide-binding</keyword>
<feature type="domain" description="ATP-grasp" evidence="2">
    <location>
        <begin position="335"/>
        <end position="578"/>
    </location>
</feature>
<keyword evidence="1" id="KW-0067">ATP-binding</keyword>
<dbReference type="PANTHER" id="PTHR23135">
    <property type="entry name" value="MUR LIGASE FAMILY MEMBER"/>
    <property type="match status" value="1"/>
</dbReference>
<reference evidence="4 5" key="1">
    <citation type="journal article" date="2012" name="Plant Soil">
        <title>Screening of plant growth-promoting traits in arsenic-resistant bacteria isolated from the rhizosphere of soybean plants from Argentinean agricultural soil.</title>
        <authorList>
            <person name="Wevar Oller A.L."/>
            <person name="Talano M.A."/>
            <person name="Agostini E."/>
        </authorList>
    </citation>
    <scope>NUCLEOTIDE SEQUENCE [LARGE SCALE GENOMIC DNA]</scope>
    <source>
        <strain evidence="4 5">AW4</strain>
    </source>
</reference>
<dbReference type="InterPro" id="IPR011761">
    <property type="entry name" value="ATP-grasp"/>
</dbReference>
<sequence>MKAHEIAYGQRLLRGQAPSYERLQARLAGDGSEPHNQPRAVHCGWGRLLIGHTYPDPSELAEALLEEAPGERDIALYVAAPQQVLAHAPQQLFLDPSDTLRLWFTDYRPAQRVFRGFRIRRAQTEADWQAINSLYQTRAMLPVNAELLTPRHQGGPVYWLAEDEDTGAVIGSVMGLNHSKAFDDPEHGCSLWCLAVDPHCSRPGVGEVLVRHLIEHFMSRELAYLDLSVMHDNRQAKRLYKKLGFRNLPTFAVKRKNGINQPLFLGPGPEAGLNPYARIIVDEAFRRGIEVQVDDAAAGLFSLSLGGRRVRCRESLSDLTSAVSMTLCQDKRLTQHALHNAGLQVPVQQLAGNADDNLAFLEEHGAVVVKPVDGEQGQGVAVNLTSLEEISQAVEQARRFDSRVLLESYHPGFDLRIVVIGHEVVAAAIRHPAQVIGDGKHSVKALIEAQSRRRQAATGGESRIPLDEETERTVRAAGLQYSDILPAGQRLAVRRAANLHTGGTLEDVTERLHPILADAAVRAARALDIPVVGLDLMVRDAEQPDYVIIEANERVGLANHEPQPTAERFVDLLFPHSRSPA</sequence>
<evidence type="ECO:0000313" key="4">
    <source>
        <dbReference type="EMBL" id="MFK5734530.1"/>
    </source>
</evidence>
<dbReference type="Gene3D" id="3.40.630.30">
    <property type="match status" value="1"/>
</dbReference>
<evidence type="ECO:0000256" key="1">
    <source>
        <dbReference type="PROSITE-ProRule" id="PRU00409"/>
    </source>
</evidence>
<evidence type="ECO:0000259" key="2">
    <source>
        <dbReference type="PROSITE" id="PS50975"/>
    </source>
</evidence>
<evidence type="ECO:0000259" key="3">
    <source>
        <dbReference type="PROSITE" id="PS51186"/>
    </source>
</evidence>
<dbReference type="Gene3D" id="3.30.1490.20">
    <property type="entry name" value="ATP-grasp fold, A domain"/>
    <property type="match status" value="1"/>
</dbReference>
<feature type="domain" description="N-acetyltransferase" evidence="3">
    <location>
        <begin position="117"/>
        <end position="266"/>
    </location>
</feature>
<dbReference type="PANTHER" id="PTHR23135:SF4">
    <property type="entry name" value="UDP-N-ACETYLMURAMOYL-L-ALANYL-D-GLUTAMATE--2,6-DIAMINOPIMELATE LIGASE MURE HOMOLOG, CHLOROPLASTIC"/>
    <property type="match status" value="1"/>
</dbReference>
<evidence type="ECO:0000313" key="5">
    <source>
        <dbReference type="Proteomes" id="UP001621534"/>
    </source>
</evidence>
<name>A0ABW8NX20_9PSED</name>
<dbReference type="InterPro" id="IPR017534">
    <property type="entry name" value="GNAT-acetyltransferase"/>
</dbReference>